<organism evidence="1 2">
    <name type="scientific">Punica granatum</name>
    <name type="common">Pomegranate</name>
    <dbReference type="NCBI Taxonomy" id="22663"/>
    <lineage>
        <taxon>Eukaryota</taxon>
        <taxon>Viridiplantae</taxon>
        <taxon>Streptophyta</taxon>
        <taxon>Embryophyta</taxon>
        <taxon>Tracheophyta</taxon>
        <taxon>Spermatophyta</taxon>
        <taxon>Magnoliopsida</taxon>
        <taxon>eudicotyledons</taxon>
        <taxon>Gunneridae</taxon>
        <taxon>Pentapetalae</taxon>
        <taxon>rosids</taxon>
        <taxon>malvids</taxon>
        <taxon>Myrtales</taxon>
        <taxon>Lythraceae</taxon>
        <taxon>Punica</taxon>
    </lineage>
</organism>
<evidence type="ECO:0000313" key="2">
    <source>
        <dbReference type="Proteomes" id="UP000197138"/>
    </source>
</evidence>
<dbReference type="AlphaFoldDB" id="A0A218XU34"/>
<comment type="caution">
    <text evidence="1">The sequence shown here is derived from an EMBL/GenBank/DDBJ whole genome shotgun (WGS) entry which is preliminary data.</text>
</comment>
<accession>A0A218XU34</accession>
<dbReference type="EMBL" id="MTKT01000797">
    <property type="protein sequence ID" value="OWM88454.1"/>
    <property type="molecule type" value="Genomic_DNA"/>
</dbReference>
<reference evidence="2" key="1">
    <citation type="journal article" date="2017" name="Plant J.">
        <title>The pomegranate (Punica granatum L.) genome and the genomics of punicalagin biosynthesis.</title>
        <authorList>
            <person name="Qin G."/>
            <person name="Xu C."/>
            <person name="Ming R."/>
            <person name="Tang H."/>
            <person name="Guyot R."/>
            <person name="Kramer E.M."/>
            <person name="Hu Y."/>
            <person name="Yi X."/>
            <person name="Qi Y."/>
            <person name="Xu X."/>
            <person name="Gao Z."/>
            <person name="Pan H."/>
            <person name="Jian J."/>
            <person name="Tian Y."/>
            <person name="Yue Z."/>
            <person name="Xu Y."/>
        </authorList>
    </citation>
    <scope>NUCLEOTIDE SEQUENCE [LARGE SCALE GENOMIC DNA]</scope>
    <source>
        <strain evidence="2">cv. Dabenzi</strain>
    </source>
</reference>
<dbReference type="Proteomes" id="UP000197138">
    <property type="component" value="Unassembled WGS sequence"/>
</dbReference>
<evidence type="ECO:0000313" key="1">
    <source>
        <dbReference type="EMBL" id="OWM88454.1"/>
    </source>
</evidence>
<protein>
    <submittedName>
        <fullName evidence="1">Uncharacterized protein</fullName>
    </submittedName>
</protein>
<name>A0A218XU34_PUNGR</name>
<sequence length="84" mass="8656">MVLGGSTFLAGAAINSGAQNIAMLILGRILLGHKAMGSNQTSNAIQLYTCALALHGDSATYYADRGMKTRPTEAGTELILSLAS</sequence>
<proteinExistence type="predicted"/>
<gene>
    <name evidence="1" type="ORF">CDL15_Pgr003866</name>
</gene>